<dbReference type="EMBL" id="JBHSAX010000013">
    <property type="protein sequence ID" value="MFC3962692.1"/>
    <property type="molecule type" value="Genomic_DNA"/>
</dbReference>
<sequence length="167" mass="15973">MGTVAAAVAVTLGLVGCGSDDSSETAASSTSAVASSAAASSSTAAASSSQAAGNAAQPTAAQLQATLDTLADPATPTADKTAVVVDGAKRAAAIEQLTQALAGYGKLTFTVSDVTVAGNTATAPTVITSPNGAAPAIPLTWENDGGTWKLSDATACTLLGFAQIPCA</sequence>
<protein>
    <recommendedName>
        <fullName evidence="3">Low molecular weight antigen MTB12-like C-terminal domain-containing protein</fullName>
    </recommendedName>
</protein>
<feature type="domain" description="Low molecular weight antigen MTB12-like C-terminal" evidence="3">
    <location>
        <begin position="57"/>
        <end position="166"/>
    </location>
</feature>
<dbReference type="Pfam" id="PF26580">
    <property type="entry name" value="Mtb12_C"/>
    <property type="match status" value="1"/>
</dbReference>
<evidence type="ECO:0000259" key="3">
    <source>
        <dbReference type="Pfam" id="PF26580"/>
    </source>
</evidence>
<name>A0ABV8DTJ5_9NOCA</name>
<evidence type="ECO:0000256" key="1">
    <source>
        <dbReference type="ARBA" id="ARBA00022729"/>
    </source>
</evidence>
<reference evidence="5" key="1">
    <citation type="journal article" date="2019" name="Int. J. Syst. Evol. Microbiol.">
        <title>The Global Catalogue of Microorganisms (GCM) 10K type strain sequencing project: providing services to taxonomists for standard genome sequencing and annotation.</title>
        <authorList>
            <consortium name="The Broad Institute Genomics Platform"/>
            <consortium name="The Broad Institute Genome Sequencing Center for Infectious Disease"/>
            <person name="Wu L."/>
            <person name="Ma J."/>
        </authorList>
    </citation>
    <scope>NUCLEOTIDE SEQUENCE [LARGE SCALE GENOMIC DNA]</scope>
    <source>
        <strain evidence="5">CGMCC 4.7330</strain>
    </source>
</reference>
<keyword evidence="5" id="KW-1185">Reference proteome</keyword>
<evidence type="ECO:0000313" key="5">
    <source>
        <dbReference type="Proteomes" id="UP001595696"/>
    </source>
</evidence>
<dbReference type="Proteomes" id="UP001595696">
    <property type="component" value="Unassembled WGS sequence"/>
</dbReference>
<evidence type="ECO:0000313" key="4">
    <source>
        <dbReference type="EMBL" id="MFC3962692.1"/>
    </source>
</evidence>
<dbReference type="InterPro" id="IPR058644">
    <property type="entry name" value="Mtb12-like_C"/>
</dbReference>
<gene>
    <name evidence="4" type="ORF">ACFO0B_11920</name>
</gene>
<evidence type="ECO:0000256" key="2">
    <source>
        <dbReference type="ARBA" id="ARBA00093774"/>
    </source>
</evidence>
<proteinExistence type="inferred from homology"/>
<comment type="caution">
    <text evidence="4">The sequence shown here is derived from an EMBL/GenBank/DDBJ whole genome shotgun (WGS) entry which is preliminary data.</text>
</comment>
<accession>A0ABV8DTJ5</accession>
<dbReference type="RefSeq" id="WP_378612460.1">
    <property type="nucleotide sequence ID" value="NZ_JBHSAX010000013.1"/>
</dbReference>
<keyword evidence="1" id="KW-0732">Signal</keyword>
<organism evidence="4 5">
    <name type="scientific">Nocardia jiangsuensis</name>
    <dbReference type="NCBI Taxonomy" id="1691563"/>
    <lineage>
        <taxon>Bacteria</taxon>
        <taxon>Bacillati</taxon>
        <taxon>Actinomycetota</taxon>
        <taxon>Actinomycetes</taxon>
        <taxon>Mycobacteriales</taxon>
        <taxon>Nocardiaceae</taxon>
        <taxon>Nocardia</taxon>
    </lineage>
</organism>
<comment type="similarity">
    <text evidence="2">Belongs to the MTB12 family.</text>
</comment>